<sequence length="127" mass="13840">MFKLGMSLVFSVVAALVVFLTGMLSDARVGTAFLRSCIAFLCAGAFTYLVVFILDAKGWTAFDTGLDERMRDMQAQLYAPDDIDFDAVETGDHAAEEFAAPTNFQPLSEDSFIHMRSPEGEQTPAAV</sequence>
<keyword evidence="1" id="KW-0472">Membrane</keyword>
<protein>
    <recommendedName>
        <fullName evidence="4">Transmembrane protein</fullName>
    </recommendedName>
</protein>
<keyword evidence="3" id="KW-1185">Reference proteome</keyword>
<dbReference type="Proteomes" id="UP001500399">
    <property type="component" value="Unassembled WGS sequence"/>
</dbReference>
<feature type="transmembrane region" description="Helical" evidence="1">
    <location>
        <begin position="32"/>
        <end position="54"/>
    </location>
</feature>
<evidence type="ECO:0008006" key="4">
    <source>
        <dbReference type="Google" id="ProtNLM"/>
    </source>
</evidence>
<name>A0ABN0T1F4_9FIRM</name>
<evidence type="ECO:0000313" key="2">
    <source>
        <dbReference type="EMBL" id="GAA0209345.1"/>
    </source>
</evidence>
<dbReference type="RefSeq" id="WP_304986779.1">
    <property type="nucleotide sequence ID" value="NZ_BAAACR010000008.1"/>
</dbReference>
<evidence type="ECO:0000256" key="1">
    <source>
        <dbReference type="SAM" id="Phobius"/>
    </source>
</evidence>
<evidence type="ECO:0000313" key="3">
    <source>
        <dbReference type="Proteomes" id="UP001500399"/>
    </source>
</evidence>
<proteinExistence type="predicted"/>
<keyword evidence="1" id="KW-0812">Transmembrane</keyword>
<gene>
    <name evidence="2" type="ORF">GCM10008919_10730</name>
</gene>
<dbReference type="EMBL" id="BAAACR010000008">
    <property type="protein sequence ID" value="GAA0209345.1"/>
    <property type="molecule type" value="Genomic_DNA"/>
</dbReference>
<organism evidence="2 3">
    <name type="scientific">Selenomonas dianae</name>
    <dbReference type="NCBI Taxonomy" id="135079"/>
    <lineage>
        <taxon>Bacteria</taxon>
        <taxon>Bacillati</taxon>
        <taxon>Bacillota</taxon>
        <taxon>Negativicutes</taxon>
        <taxon>Selenomonadales</taxon>
        <taxon>Selenomonadaceae</taxon>
        <taxon>Selenomonas</taxon>
    </lineage>
</organism>
<reference evidence="2 3" key="1">
    <citation type="journal article" date="2019" name="Int. J. Syst. Evol. Microbiol.">
        <title>The Global Catalogue of Microorganisms (GCM) 10K type strain sequencing project: providing services to taxonomists for standard genome sequencing and annotation.</title>
        <authorList>
            <consortium name="The Broad Institute Genomics Platform"/>
            <consortium name="The Broad Institute Genome Sequencing Center for Infectious Disease"/>
            <person name="Wu L."/>
            <person name="Ma J."/>
        </authorList>
    </citation>
    <scope>NUCLEOTIDE SEQUENCE [LARGE SCALE GENOMIC DNA]</scope>
    <source>
        <strain evidence="2 3">JCM 8542</strain>
    </source>
</reference>
<comment type="caution">
    <text evidence="2">The sequence shown here is derived from an EMBL/GenBank/DDBJ whole genome shotgun (WGS) entry which is preliminary data.</text>
</comment>
<accession>A0ABN0T1F4</accession>
<keyword evidence="1" id="KW-1133">Transmembrane helix</keyword>
<feature type="transmembrane region" description="Helical" evidence="1">
    <location>
        <begin position="6"/>
        <end position="25"/>
    </location>
</feature>